<dbReference type="Proteomes" id="UP000682733">
    <property type="component" value="Unassembled WGS sequence"/>
</dbReference>
<name>A0A815K3V8_9BILA</name>
<dbReference type="EMBL" id="CAJNOK010012098">
    <property type="protein sequence ID" value="CAF1155790.1"/>
    <property type="molecule type" value="Genomic_DNA"/>
</dbReference>
<evidence type="ECO:0000313" key="6">
    <source>
        <dbReference type="EMBL" id="CAF4285072.1"/>
    </source>
</evidence>
<dbReference type="EMBL" id="CAJOBA010033353">
    <property type="protein sequence ID" value="CAF3966874.1"/>
    <property type="molecule type" value="Genomic_DNA"/>
</dbReference>
<sequence length="215" mass="24334">MPMNNLTLTIINLQREPFTFCVDRKPLKANYINSINVLDLIDQKLIRTSEYYHNGNDINHHHSNNKKSSEPLLCTKSDGDHLTLYIEAGAPWKGIYLPFAMFNERNPWKNVPSPGHQRSENPGQRKQSENDDPSTILKTDTGGLPYQQPPGTNHSHTYLSTTTFITTITTSSVNISKAKQATNSLGIPTLQSVSNIFIFVSLFYIITRTLRLEML</sequence>
<evidence type="ECO:0000256" key="2">
    <source>
        <dbReference type="SAM" id="Phobius"/>
    </source>
</evidence>
<comment type="caution">
    <text evidence="4">The sequence shown here is derived from an EMBL/GenBank/DDBJ whole genome shotgun (WGS) entry which is preliminary data.</text>
</comment>
<protein>
    <submittedName>
        <fullName evidence="4">Uncharacterized protein</fullName>
    </submittedName>
</protein>
<dbReference type="Proteomes" id="UP000663829">
    <property type="component" value="Unassembled WGS sequence"/>
</dbReference>
<proteinExistence type="predicted"/>
<reference evidence="4" key="1">
    <citation type="submission" date="2021-02" db="EMBL/GenBank/DDBJ databases">
        <authorList>
            <person name="Nowell W R."/>
        </authorList>
    </citation>
    <scope>NUCLEOTIDE SEQUENCE</scope>
</reference>
<keyword evidence="7" id="KW-1185">Reference proteome</keyword>
<dbReference type="Proteomes" id="UP000677228">
    <property type="component" value="Unassembled WGS sequence"/>
</dbReference>
<evidence type="ECO:0000313" key="5">
    <source>
        <dbReference type="EMBL" id="CAF3966874.1"/>
    </source>
</evidence>
<evidence type="ECO:0000256" key="1">
    <source>
        <dbReference type="SAM" id="MobiDB-lite"/>
    </source>
</evidence>
<dbReference type="Proteomes" id="UP000681722">
    <property type="component" value="Unassembled WGS sequence"/>
</dbReference>
<feature type="transmembrane region" description="Helical" evidence="2">
    <location>
        <begin position="185"/>
        <end position="206"/>
    </location>
</feature>
<evidence type="ECO:0000313" key="3">
    <source>
        <dbReference type="EMBL" id="CAF1155790.1"/>
    </source>
</evidence>
<keyword evidence="2" id="KW-0812">Transmembrane</keyword>
<keyword evidence="2" id="KW-1133">Transmembrane helix</keyword>
<organism evidence="4 7">
    <name type="scientific">Didymodactylos carnosus</name>
    <dbReference type="NCBI Taxonomy" id="1234261"/>
    <lineage>
        <taxon>Eukaryota</taxon>
        <taxon>Metazoa</taxon>
        <taxon>Spiralia</taxon>
        <taxon>Gnathifera</taxon>
        <taxon>Rotifera</taxon>
        <taxon>Eurotatoria</taxon>
        <taxon>Bdelloidea</taxon>
        <taxon>Philodinida</taxon>
        <taxon>Philodinidae</taxon>
        <taxon>Didymodactylos</taxon>
    </lineage>
</organism>
<accession>A0A815K3V8</accession>
<dbReference type="AlphaFoldDB" id="A0A815K3V8"/>
<gene>
    <name evidence="4" type="ORF">GPM918_LOCUS32768</name>
    <name evidence="3" type="ORF">OVA965_LOCUS21836</name>
    <name evidence="6" type="ORF">SRO942_LOCUS33441</name>
    <name evidence="5" type="ORF">TMI583_LOCUS22547</name>
</gene>
<feature type="region of interest" description="Disordered" evidence="1">
    <location>
        <begin position="108"/>
        <end position="157"/>
    </location>
</feature>
<evidence type="ECO:0000313" key="4">
    <source>
        <dbReference type="EMBL" id="CAF1390476.1"/>
    </source>
</evidence>
<dbReference type="EMBL" id="CAJOBC010082366">
    <property type="protein sequence ID" value="CAF4285072.1"/>
    <property type="molecule type" value="Genomic_DNA"/>
</dbReference>
<keyword evidence="2" id="KW-0472">Membrane</keyword>
<dbReference type="EMBL" id="CAJNOQ010016960">
    <property type="protein sequence ID" value="CAF1390476.1"/>
    <property type="molecule type" value="Genomic_DNA"/>
</dbReference>
<evidence type="ECO:0000313" key="7">
    <source>
        <dbReference type="Proteomes" id="UP000663829"/>
    </source>
</evidence>